<keyword evidence="1" id="KW-0479">Metal-binding</keyword>
<dbReference type="InterPro" id="IPR020458">
    <property type="entry name" value="Znf_DskA_TraR_CS"/>
</dbReference>
<dbReference type="SUPFAM" id="SSF57716">
    <property type="entry name" value="Glucocorticoid receptor-like (DNA-binding domain)"/>
    <property type="match status" value="1"/>
</dbReference>
<keyword evidence="3" id="KW-0862">Zinc</keyword>
<dbReference type="Proteomes" id="UP001500665">
    <property type="component" value="Unassembled WGS sequence"/>
</dbReference>
<reference evidence="8 9" key="1">
    <citation type="journal article" date="2019" name="Int. J. Syst. Evol. Microbiol.">
        <title>The Global Catalogue of Microorganisms (GCM) 10K type strain sequencing project: providing services to taxonomists for standard genome sequencing and annotation.</title>
        <authorList>
            <consortium name="The Broad Institute Genomics Platform"/>
            <consortium name="The Broad Institute Genome Sequencing Center for Infectious Disease"/>
            <person name="Wu L."/>
            <person name="Ma J."/>
        </authorList>
    </citation>
    <scope>NUCLEOTIDE SEQUENCE [LARGE SCALE GENOMIC DNA]</scope>
    <source>
        <strain evidence="8 9">JCM 10696</strain>
    </source>
</reference>
<dbReference type="InterPro" id="IPR000962">
    <property type="entry name" value="Znf_DskA_TraR"/>
</dbReference>
<evidence type="ECO:0000313" key="9">
    <source>
        <dbReference type="Proteomes" id="UP001500665"/>
    </source>
</evidence>
<dbReference type="EMBL" id="BAAAHH010000059">
    <property type="protein sequence ID" value="GAA0968762.1"/>
    <property type="molecule type" value="Genomic_DNA"/>
</dbReference>
<dbReference type="PROSITE" id="PS51128">
    <property type="entry name" value="ZF_DKSA_2"/>
    <property type="match status" value="1"/>
</dbReference>
<evidence type="ECO:0000256" key="2">
    <source>
        <dbReference type="ARBA" id="ARBA00022771"/>
    </source>
</evidence>
<accession>A0ABN1RZU8</accession>
<sequence>MLPALPVENKISARGTDMTGTTSVTQQAQAAQAAQAARKAGELPVREGEERWTAEELTAVRTRLTAEIEELSAEIAAARSQAAEGTDLGEGAGDDQADAGAKTYEREHELALVNNSRDLLRQNERAIARIEAGTYGVCEDCGKAIGKARLQAFPRATLCVKCKQREERR</sequence>
<dbReference type="PANTHER" id="PTHR33823">
    <property type="entry name" value="RNA POLYMERASE-BINDING TRANSCRIPTION FACTOR DKSA-RELATED"/>
    <property type="match status" value="1"/>
</dbReference>
<dbReference type="Gene3D" id="1.20.120.910">
    <property type="entry name" value="DksA, coiled-coil domain"/>
    <property type="match status" value="1"/>
</dbReference>
<evidence type="ECO:0000313" key="8">
    <source>
        <dbReference type="EMBL" id="GAA0968762.1"/>
    </source>
</evidence>
<evidence type="ECO:0000259" key="7">
    <source>
        <dbReference type="Pfam" id="PF01258"/>
    </source>
</evidence>
<feature type="domain" description="Zinc finger DksA/TraR C4-type" evidence="7">
    <location>
        <begin position="133"/>
        <end position="168"/>
    </location>
</feature>
<organism evidence="8 9">
    <name type="scientific">Actinocorallia libanotica</name>
    <dbReference type="NCBI Taxonomy" id="46162"/>
    <lineage>
        <taxon>Bacteria</taxon>
        <taxon>Bacillati</taxon>
        <taxon>Actinomycetota</taxon>
        <taxon>Actinomycetes</taxon>
        <taxon>Streptosporangiales</taxon>
        <taxon>Thermomonosporaceae</taxon>
        <taxon>Actinocorallia</taxon>
    </lineage>
</organism>
<evidence type="ECO:0000256" key="3">
    <source>
        <dbReference type="ARBA" id="ARBA00022833"/>
    </source>
</evidence>
<evidence type="ECO:0000256" key="6">
    <source>
        <dbReference type="SAM" id="MobiDB-lite"/>
    </source>
</evidence>
<feature type="zinc finger region" description="dksA C4-type" evidence="4">
    <location>
        <begin position="138"/>
        <end position="162"/>
    </location>
</feature>
<evidence type="ECO:0000256" key="5">
    <source>
        <dbReference type="SAM" id="Coils"/>
    </source>
</evidence>
<keyword evidence="5" id="KW-0175">Coiled coil</keyword>
<dbReference type="Pfam" id="PF01258">
    <property type="entry name" value="zf-dskA_traR"/>
    <property type="match status" value="1"/>
</dbReference>
<feature type="compositionally biased region" description="Low complexity" evidence="6">
    <location>
        <begin position="26"/>
        <end position="37"/>
    </location>
</feature>
<dbReference type="SUPFAM" id="SSF109635">
    <property type="entry name" value="DnaK suppressor protein DksA, alpha-hairpin domain"/>
    <property type="match status" value="1"/>
</dbReference>
<keyword evidence="9" id="KW-1185">Reference proteome</keyword>
<proteinExistence type="predicted"/>
<name>A0ABN1RZU8_9ACTN</name>
<feature type="region of interest" description="Disordered" evidence="6">
    <location>
        <begin position="1"/>
        <end position="45"/>
    </location>
</feature>
<feature type="coiled-coil region" evidence="5">
    <location>
        <begin position="54"/>
        <end position="88"/>
    </location>
</feature>
<dbReference type="PROSITE" id="PS01102">
    <property type="entry name" value="ZF_DKSA_1"/>
    <property type="match status" value="1"/>
</dbReference>
<evidence type="ECO:0000256" key="1">
    <source>
        <dbReference type="ARBA" id="ARBA00022723"/>
    </source>
</evidence>
<keyword evidence="2" id="KW-0863">Zinc-finger</keyword>
<gene>
    <name evidence="8" type="ORF">GCM10009550_74660</name>
</gene>
<comment type="caution">
    <text evidence="8">The sequence shown here is derived from an EMBL/GenBank/DDBJ whole genome shotgun (WGS) entry which is preliminary data.</text>
</comment>
<protein>
    <recommendedName>
        <fullName evidence="7">Zinc finger DksA/TraR C4-type domain-containing protein</fullName>
    </recommendedName>
</protein>
<dbReference type="InterPro" id="IPR037187">
    <property type="entry name" value="DnaK_N"/>
</dbReference>
<evidence type="ECO:0000256" key="4">
    <source>
        <dbReference type="PROSITE-ProRule" id="PRU00510"/>
    </source>
</evidence>
<dbReference type="PANTHER" id="PTHR33823:SF2">
    <property type="entry name" value="RNA POLYMERASE-BINDING TRANSCRIPTION FACTOR DKSA"/>
    <property type="match status" value="1"/>
</dbReference>